<accession>A0A2T0UG66</accession>
<dbReference type="NCBIfam" id="TIGR03083">
    <property type="entry name" value="maleylpyruvate isomerase family mycothiol-dependent enzyme"/>
    <property type="match status" value="1"/>
</dbReference>
<sequence>MIAPAPIPALTAETTRLAHALNDITDWHTPTRCTPWDAAALTAHITGALARLDPMLDAPEPPHATVTAAGYYAPDHRFAPDTNTDRIHTATEAATAGGPALTAAFQATATRIIDRCTRERPDRRVTTRHGDPMTLADFLTTRIVETAVHGIDLADALDRPRWTTPEAQHAVSHLLLGDHHDTALAALGLDPVAFIAKATGRDPFTAPERAQAEALGVTWLALG</sequence>
<organism evidence="2 3">
    <name type="scientific">Glycomyces artemisiae</name>
    <dbReference type="NCBI Taxonomy" id="1076443"/>
    <lineage>
        <taxon>Bacteria</taxon>
        <taxon>Bacillati</taxon>
        <taxon>Actinomycetota</taxon>
        <taxon>Actinomycetes</taxon>
        <taxon>Glycomycetales</taxon>
        <taxon>Glycomycetaceae</taxon>
        <taxon>Glycomyces</taxon>
    </lineage>
</organism>
<dbReference type="SUPFAM" id="SSF109854">
    <property type="entry name" value="DinB/YfiT-like putative metalloenzymes"/>
    <property type="match status" value="1"/>
</dbReference>
<feature type="domain" description="Mycothiol-dependent maleylpyruvate isomerase metal-binding" evidence="1">
    <location>
        <begin position="11"/>
        <end position="154"/>
    </location>
</feature>
<dbReference type="Proteomes" id="UP000238176">
    <property type="component" value="Unassembled WGS sequence"/>
</dbReference>
<name>A0A2T0UG66_9ACTN</name>
<protein>
    <submittedName>
        <fullName evidence="2">Uncharacterized protein (TIGR03083 family)</fullName>
    </submittedName>
</protein>
<dbReference type="InterPro" id="IPR017517">
    <property type="entry name" value="Maleyloyr_isom"/>
</dbReference>
<dbReference type="InterPro" id="IPR024344">
    <property type="entry name" value="MDMPI_metal-binding"/>
</dbReference>
<evidence type="ECO:0000259" key="1">
    <source>
        <dbReference type="Pfam" id="PF11716"/>
    </source>
</evidence>
<evidence type="ECO:0000313" key="3">
    <source>
        <dbReference type="Proteomes" id="UP000238176"/>
    </source>
</evidence>
<evidence type="ECO:0000313" key="2">
    <source>
        <dbReference type="EMBL" id="PRY56892.1"/>
    </source>
</evidence>
<gene>
    <name evidence="2" type="ORF">B0I28_108203</name>
</gene>
<dbReference type="Pfam" id="PF11716">
    <property type="entry name" value="MDMPI_N"/>
    <property type="match status" value="1"/>
</dbReference>
<dbReference type="Gene3D" id="1.20.120.450">
    <property type="entry name" value="dinb family like domain"/>
    <property type="match status" value="1"/>
</dbReference>
<dbReference type="GO" id="GO:0046872">
    <property type="term" value="F:metal ion binding"/>
    <property type="evidence" value="ECO:0007669"/>
    <property type="project" value="InterPro"/>
</dbReference>
<reference evidence="2 3" key="1">
    <citation type="submission" date="2018-03" db="EMBL/GenBank/DDBJ databases">
        <title>Genomic Encyclopedia of Type Strains, Phase III (KMG-III): the genomes of soil and plant-associated and newly described type strains.</title>
        <authorList>
            <person name="Whitman W."/>
        </authorList>
    </citation>
    <scope>NUCLEOTIDE SEQUENCE [LARGE SCALE GENOMIC DNA]</scope>
    <source>
        <strain evidence="2 3">CGMCC 4.7067</strain>
    </source>
</reference>
<dbReference type="OrthoDB" id="3677409at2"/>
<dbReference type="AlphaFoldDB" id="A0A2T0UG66"/>
<dbReference type="EMBL" id="PVTJ01000008">
    <property type="protein sequence ID" value="PRY56892.1"/>
    <property type="molecule type" value="Genomic_DNA"/>
</dbReference>
<dbReference type="InterPro" id="IPR034660">
    <property type="entry name" value="DinB/YfiT-like"/>
</dbReference>
<dbReference type="RefSeq" id="WP_106365671.1">
    <property type="nucleotide sequence ID" value="NZ_PVTJ01000008.1"/>
</dbReference>
<keyword evidence="3" id="KW-1185">Reference proteome</keyword>
<comment type="caution">
    <text evidence="2">The sequence shown here is derived from an EMBL/GenBank/DDBJ whole genome shotgun (WGS) entry which is preliminary data.</text>
</comment>
<proteinExistence type="predicted"/>